<protein>
    <submittedName>
        <fullName evidence="1">Putative aminopeptidase</fullName>
    </submittedName>
</protein>
<evidence type="ECO:0000313" key="2">
    <source>
        <dbReference type="Proteomes" id="UP000253083"/>
    </source>
</evidence>
<dbReference type="GO" id="GO:0004177">
    <property type="term" value="F:aminopeptidase activity"/>
    <property type="evidence" value="ECO:0007669"/>
    <property type="project" value="UniProtKB-KW"/>
</dbReference>
<dbReference type="Proteomes" id="UP000253083">
    <property type="component" value="Unassembled WGS sequence"/>
</dbReference>
<reference evidence="1 2" key="1">
    <citation type="submission" date="2018-06" db="EMBL/GenBank/DDBJ databases">
        <title>Genomic Encyclopedia of Type Strains, Phase IV (KMG-IV): sequencing the most valuable type-strain genomes for metagenomic binning, comparative biology and taxonomic classification.</title>
        <authorList>
            <person name="Goeker M."/>
        </authorList>
    </citation>
    <scope>NUCLEOTIDE SEQUENCE [LARGE SCALE GENOMIC DNA]</scope>
    <source>
        <strain evidence="1 2">DSM 24032</strain>
    </source>
</reference>
<keyword evidence="1" id="KW-0378">Hydrolase</keyword>
<comment type="caution">
    <text evidence="1">The sequence shown here is derived from an EMBL/GenBank/DDBJ whole genome shotgun (WGS) entry which is preliminary data.</text>
</comment>
<dbReference type="PROSITE" id="PS51257">
    <property type="entry name" value="PROKAR_LIPOPROTEIN"/>
    <property type="match status" value="1"/>
</dbReference>
<keyword evidence="1" id="KW-0031">Aminopeptidase</keyword>
<keyword evidence="1" id="KW-0645">Protease</keyword>
<dbReference type="InterPro" id="IPR014553">
    <property type="entry name" value="Aminopept"/>
</dbReference>
<dbReference type="InParanoid" id="A0A395JMC5"/>
<gene>
    <name evidence="1" type="ORF">DFR28_102995</name>
</gene>
<name>A0A395JMC5_9GAMM</name>
<dbReference type="EMBL" id="QNRT01000002">
    <property type="protein sequence ID" value="RBP51565.1"/>
    <property type="molecule type" value="Genomic_DNA"/>
</dbReference>
<sequence>MWRKIFIVSGVGFLLTLALAGCSTVSYYSQSVVGHTQLMLARQSVDKLIPQAPDQLRNQLELSKRLKRFAEQALSLPASGSYSHYVALEREYPVWNVIAAPEFSVEPKQWCYLVIGCAAYRGYFAEAAAQNYALVLQQQGYETLVAGAPAYSTLGWFNDPILPSMLRFGDIHFAETLFHELAHQRLYINGDSNFNEAFATVVGEVGTERWLQQTDTQALAKYQKQLVAVDQFHQLVLSVKNELAAVYAQSLSDAELRQVKAQIFTDMRARYENLKHEKWGGRGWYDRWFDSPVNNARLAVFSTYRDAVPELKALLARCGGDLAKFYAVVSAMSHSDPAILRSDECIGSELSDSSEL</sequence>
<evidence type="ECO:0000313" key="1">
    <source>
        <dbReference type="EMBL" id="RBP51565.1"/>
    </source>
</evidence>
<dbReference type="Pfam" id="PF10023">
    <property type="entry name" value="Aminopep"/>
    <property type="match status" value="1"/>
</dbReference>
<dbReference type="OrthoDB" id="357991at2"/>
<proteinExistence type="predicted"/>
<organism evidence="1 2">
    <name type="scientific">Arenicella xantha</name>
    <dbReference type="NCBI Taxonomy" id="644221"/>
    <lineage>
        <taxon>Bacteria</taxon>
        <taxon>Pseudomonadati</taxon>
        <taxon>Pseudomonadota</taxon>
        <taxon>Gammaproteobacteria</taxon>
        <taxon>Arenicellales</taxon>
        <taxon>Arenicellaceae</taxon>
        <taxon>Arenicella</taxon>
    </lineage>
</organism>
<dbReference type="RefSeq" id="WP_113954323.1">
    <property type="nucleotide sequence ID" value="NZ_QNRT01000002.1"/>
</dbReference>
<keyword evidence="2" id="KW-1185">Reference proteome</keyword>
<accession>A0A395JMC5</accession>
<dbReference type="AlphaFoldDB" id="A0A395JMC5"/>
<dbReference type="PIRSF" id="PIRSF029285">
    <property type="entry name" value="Aminopept"/>
    <property type="match status" value="1"/>
</dbReference>